<accession>A0AAE0LB74</accession>
<dbReference type="PROSITE" id="PS50012">
    <property type="entry name" value="RCC1_3"/>
    <property type="match status" value="9"/>
</dbReference>
<comment type="caution">
    <text evidence="4">The sequence shown here is derived from an EMBL/GenBank/DDBJ whole genome shotgun (WGS) entry which is preliminary data.</text>
</comment>
<organism evidence="4 5">
    <name type="scientific">Cymbomonas tetramitiformis</name>
    <dbReference type="NCBI Taxonomy" id="36881"/>
    <lineage>
        <taxon>Eukaryota</taxon>
        <taxon>Viridiplantae</taxon>
        <taxon>Chlorophyta</taxon>
        <taxon>Pyramimonadophyceae</taxon>
        <taxon>Pyramimonadales</taxon>
        <taxon>Pyramimonadaceae</taxon>
        <taxon>Cymbomonas</taxon>
    </lineage>
</organism>
<feature type="repeat" description="RCC1" evidence="2">
    <location>
        <begin position="268"/>
        <end position="319"/>
    </location>
</feature>
<dbReference type="InterPro" id="IPR009091">
    <property type="entry name" value="RCC1/BLIP-II"/>
</dbReference>
<reference evidence="4 5" key="1">
    <citation type="journal article" date="2015" name="Genome Biol. Evol.">
        <title>Comparative Genomics of a Bacterivorous Green Alga Reveals Evolutionary Causalities and Consequences of Phago-Mixotrophic Mode of Nutrition.</title>
        <authorList>
            <person name="Burns J.A."/>
            <person name="Paasch A."/>
            <person name="Narechania A."/>
            <person name="Kim E."/>
        </authorList>
    </citation>
    <scope>NUCLEOTIDE SEQUENCE [LARGE SCALE GENOMIC DNA]</scope>
    <source>
        <strain evidence="4 5">PLY_AMNH</strain>
    </source>
</reference>
<gene>
    <name evidence="4" type="ORF">CYMTET_13423</name>
</gene>
<evidence type="ECO:0000313" key="5">
    <source>
        <dbReference type="Proteomes" id="UP001190700"/>
    </source>
</evidence>
<feature type="repeat" description="RCC1" evidence="2">
    <location>
        <begin position="372"/>
        <end position="423"/>
    </location>
</feature>
<feature type="repeat" description="RCC1" evidence="2">
    <location>
        <begin position="215"/>
        <end position="267"/>
    </location>
</feature>
<feature type="domain" description="RCC1-like" evidence="3">
    <location>
        <begin position="225"/>
        <end position="542"/>
    </location>
</feature>
<dbReference type="InterPro" id="IPR058923">
    <property type="entry name" value="RCC1-like_dom"/>
</dbReference>
<dbReference type="EMBL" id="LGRX02005341">
    <property type="protein sequence ID" value="KAK3278657.1"/>
    <property type="molecule type" value="Genomic_DNA"/>
</dbReference>
<feature type="repeat" description="RCC1" evidence="2">
    <location>
        <begin position="486"/>
        <end position="544"/>
    </location>
</feature>
<feature type="repeat" description="RCC1" evidence="2">
    <location>
        <begin position="155"/>
        <end position="208"/>
    </location>
</feature>
<sequence>MRDPNAGGYNEAVCCGGQDYSSPALLPPFADGKVVTISAGFAHSGAITDSAKLYMWGDNTNGQLGLLTVDTKPSHIPKSVMPSIHFALLACGRGFTLAVTQSGKTYAWGANMHGQLGMGDMAPRSNPQLITRLNGHKMVRVTAGGGSAIVVTEMGELFGWGRNNVGQLGIPRSKSPKVIPEFILSSHDSSAIDQVVAGGYAYQYEGHSMVLTSSGEVHSWGWNAFGQLGIGEVDEGHSIPHKNSWLLKTRVKMIAAGQFASAAVTEAGEVLTWGQNDAGQLGRGDFTSGPVDIPQRIHLEGAILQVTIGYSHMLALSVEGKVYSWGHNFYGQLGVGDHKDKATAQGVSYLQEERIKQVVAGQYHSLAVSVKGELYGWGYNRDYELGVGDNMDRVLPQVVPTLTGHKVATVAAGGYHSLAVCEDGMLYSWGMNNYGQLGHRERSTSKVPTAVTVTTSLADGKQVGKRLRLKQVAAGTWHSLALAEDNHVYAFGRCQHGQLGVRCQKGGERVQDVFLPERVSDHLEDKKVVSIAAGAAHSFALVEVKVK</sequence>
<evidence type="ECO:0000313" key="4">
    <source>
        <dbReference type="EMBL" id="KAK3278657.1"/>
    </source>
</evidence>
<name>A0AAE0LB74_9CHLO</name>
<dbReference type="InterPro" id="IPR051210">
    <property type="entry name" value="Ub_ligase/GEF_domain"/>
</dbReference>
<dbReference type="PROSITE" id="PS00626">
    <property type="entry name" value="RCC1_2"/>
    <property type="match status" value="2"/>
</dbReference>
<evidence type="ECO:0000259" key="3">
    <source>
        <dbReference type="Pfam" id="PF25390"/>
    </source>
</evidence>
<feature type="repeat" description="RCC1" evidence="2">
    <location>
        <begin position="320"/>
        <end position="371"/>
    </location>
</feature>
<dbReference type="PANTHER" id="PTHR22870:SF360">
    <property type="entry name" value="ULTRAVIOLET-B RECEPTOR UVR8"/>
    <property type="match status" value="1"/>
</dbReference>
<evidence type="ECO:0000256" key="2">
    <source>
        <dbReference type="PROSITE-ProRule" id="PRU00235"/>
    </source>
</evidence>
<dbReference type="Gene3D" id="2.130.10.30">
    <property type="entry name" value="Regulator of chromosome condensation 1/beta-lactamase-inhibitor protein II"/>
    <property type="match status" value="3"/>
</dbReference>
<evidence type="ECO:0000256" key="1">
    <source>
        <dbReference type="ARBA" id="ARBA00022737"/>
    </source>
</evidence>
<dbReference type="InterPro" id="IPR000408">
    <property type="entry name" value="Reg_chr_condens"/>
</dbReference>
<dbReference type="AlphaFoldDB" id="A0AAE0LB74"/>
<feature type="repeat" description="RCC1" evidence="2">
    <location>
        <begin position="424"/>
        <end position="485"/>
    </location>
</feature>
<protein>
    <recommendedName>
        <fullName evidence="3">RCC1-like domain-containing protein</fullName>
    </recommendedName>
</protein>
<dbReference type="Proteomes" id="UP001190700">
    <property type="component" value="Unassembled WGS sequence"/>
</dbReference>
<dbReference type="PRINTS" id="PR00633">
    <property type="entry name" value="RCCNDNSATION"/>
</dbReference>
<dbReference type="Pfam" id="PF00415">
    <property type="entry name" value="RCC1"/>
    <property type="match status" value="3"/>
</dbReference>
<keyword evidence="1" id="KW-0677">Repeat</keyword>
<feature type="repeat" description="RCC1" evidence="2">
    <location>
        <begin position="51"/>
        <end position="102"/>
    </location>
</feature>
<dbReference type="PANTHER" id="PTHR22870">
    <property type="entry name" value="REGULATOR OF CHROMOSOME CONDENSATION"/>
    <property type="match status" value="1"/>
</dbReference>
<feature type="repeat" description="RCC1" evidence="2">
    <location>
        <begin position="103"/>
        <end position="154"/>
    </location>
</feature>
<dbReference type="Pfam" id="PF25390">
    <property type="entry name" value="WD40_RLD"/>
    <property type="match status" value="1"/>
</dbReference>
<dbReference type="SUPFAM" id="SSF50985">
    <property type="entry name" value="RCC1/BLIP-II"/>
    <property type="match status" value="2"/>
</dbReference>
<proteinExistence type="predicted"/>
<keyword evidence="5" id="KW-1185">Reference proteome</keyword>